<dbReference type="Proteomes" id="UP000234323">
    <property type="component" value="Unassembled WGS sequence"/>
</dbReference>
<keyword evidence="2" id="KW-1133">Transmembrane helix</keyword>
<reference evidence="3 4" key="1">
    <citation type="submission" date="2015-10" db="EMBL/GenBank/DDBJ databases">
        <title>Genome analyses suggest a sexual origin of heterokaryosis in a supposedly ancient asexual fungus.</title>
        <authorList>
            <person name="Ropars J."/>
            <person name="Sedzielewska K."/>
            <person name="Noel J."/>
            <person name="Charron P."/>
            <person name="Farinelli L."/>
            <person name="Marton T."/>
            <person name="Kruger M."/>
            <person name="Pelin A."/>
            <person name="Brachmann A."/>
            <person name="Corradi N."/>
        </authorList>
    </citation>
    <scope>NUCLEOTIDE SEQUENCE [LARGE SCALE GENOMIC DNA]</scope>
    <source>
        <strain evidence="3 4">A4</strain>
    </source>
</reference>
<dbReference type="EMBL" id="LLXI01000092">
    <property type="protein sequence ID" value="PKY40216.1"/>
    <property type="molecule type" value="Genomic_DNA"/>
</dbReference>
<feature type="transmembrane region" description="Helical" evidence="2">
    <location>
        <begin position="217"/>
        <end position="241"/>
    </location>
</feature>
<evidence type="ECO:0000256" key="2">
    <source>
        <dbReference type="SAM" id="Phobius"/>
    </source>
</evidence>
<keyword evidence="2" id="KW-0472">Membrane</keyword>
<evidence type="ECO:0000313" key="3">
    <source>
        <dbReference type="EMBL" id="PKY40216.1"/>
    </source>
</evidence>
<feature type="transmembrane region" description="Helical" evidence="2">
    <location>
        <begin position="383"/>
        <end position="404"/>
    </location>
</feature>
<evidence type="ECO:0000313" key="4">
    <source>
        <dbReference type="Proteomes" id="UP000234323"/>
    </source>
</evidence>
<name>A0A2I1G0T4_9GLOM</name>
<organism evidence="3 4">
    <name type="scientific">Rhizophagus irregularis</name>
    <dbReference type="NCBI Taxonomy" id="588596"/>
    <lineage>
        <taxon>Eukaryota</taxon>
        <taxon>Fungi</taxon>
        <taxon>Fungi incertae sedis</taxon>
        <taxon>Mucoromycota</taxon>
        <taxon>Glomeromycotina</taxon>
        <taxon>Glomeromycetes</taxon>
        <taxon>Glomerales</taxon>
        <taxon>Glomeraceae</taxon>
        <taxon>Rhizophagus</taxon>
    </lineage>
</organism>
<keyword evidence="2" id="KW-0812">Transmembrane</keyword>
<gene>
    <name evidence="3" type="ORF">RhiirA4_453539</name>
</gene>
<protein>
    <submittedName>
        <fullName evidence="3">Uncharacterized protein</fullName>
    </submittedName>
</protein>
<proteinExistence type="predicted"/>
<evidence type="ECO:0000256" key="1">
    <source>
        <dbReference type="SAM" id="MobiDB-lite"/>
    </source>
</evidence>
<comment type="caution">
    <text evidence="3">The sequence shown here is derived from an EMBL/GenBank/DDBJ whole genome shotgun (WGS) entry which is preliminary data.</text>
</comment>
<keyword evidence="4" id="KW-1185">Reference proteome</keyword>
<accession>A0A2I1G0T4</accession>
<sequence length="434" mass="51953">MKRIRNLLGKQDKDILEDKNTKSNDNEDTKHDIFIRFEIKISTVIEKIFWSRNEEQHSEHDENPSKDENDDDTKNDKFNKIINKIFKIRNRIETKFLPHSEVNQLESESLPLADINLILKNNQLVNSIYEKCIELIKKDSEKNLNFLDIINSSMTVKYPEYLTKFNNDMFILLNPTKNELINSDYHVSSDRQTISCLRLPLCFVLKLFRIYKFLSGIMLITICILYFTQNLILSIPLIFFIPIRYYNYKSYGQSIYLTCAYNSLCCYPSNYSWVKELFYKPPSSFFIKTCQKGFYNKIYEKEKNVQNIENIKIEIRNIRDLFNLLFVSINLYKYSLREISGTNDQIMYHSNSTEEELDRRKEFYKNLNGEAIVDFKWKTFGRYYYFLIWFIFTTFQISFIIGSLSLSFKTNNIQSQLYKTTIIIGFVQLYFELR</sequence>
<feature type="region of interest" description="Disordered" evidence="1">
    <location>
        <begin position="53"/>
        <end position="75"/>
    </location>
</feature>
<dbReference type="AlphaFoldDB" id="A0A2I1G0T4"/>